<accession>A0ABV8IFS0</accession>
<protein>
    <submittedName>
        <fullName evidence="3">Uncharacterized protein</fullName>
    </submittedName>
</protein>
<keyword evidence="2" id="KW-0812">Transmembrane</keyword>
<name>A0ABV8IFS0_9ACTN</name>
<evidence type="ECO:0000313" key="3">
    <source>
        <dbReference type="EMBL" id="MFC4062356.1"/>
    </source>
</evidence>
<sequence>MDRAGDLDRVLRQRCHHEALAQEFHDGSSQPAERSFLAAPAYSIKPPTTRVMMPMTDPPTRRADGHRARRSRAGGSGCSTFYDLGDGLGDDSLKRLTGHASDTPFQHNDIVFVVMAALTLLLIAGMRTVTDDDMDTAEHGAGHP</sequence>
<evidence type="ECO:0000313" key="4">
    <source>
        <dbReference type="Proteomes" id="UP001595850"/>
    </source>
</evidence>
<dbReference type="RefSeq" id="WP_377293400.1">
    <property type="nucleotide sequence ID" value="NZ_JBHSBM010000042.1"/>
</dbReference>
<reference evidence="4" key="1">
    <citation type="journal article" date="2019" name="Int. J. Syst. Evol. Microbiol.">
        <title>The Global Catalogue of Microorganisms (GCM) 10K type strain sequencing project: providing services to taxonomists for standard genome sequencing and annotation.</title>
        <authorList>
            <consortium name="The Broad Institute Genomics Platform"/>
            <consortium name="The Broad Institute Genome Sequencing Center for Infectious Disease"/>
            <person name="Wu L."/>
            <person name="Ma J."/>
        </authorList>
    </citation>
    <scope>NUCLEOTIDE SEQUENCE [LARGE SCALE GENOMIC DNA]</scope>
    <source>
        <strain evidence="4">TBRC 4489</strain>
    </source>
</reference>
<keyword evidence="2" id="KW-1133">Transmembrane helix</keyword>
<feature type="region of interest" description="Disordered" evidence="1">
    <location>
        <begin position="47"/>
        <end position="74"/>
    </location>
</feature>
<evidence type="ECO:0000256" key="2">
    <source>
        <dbReference type="SAM" id="Phobius"/>
    </source>
</evidence>
<evidence type="ECO:0000256" key="1">
    <source>
        <dbReference type="SAM" id="MobiDB-lite"/>
    </source>
</evidence>
<organism evidence="3 4">
    <name type="scientific">Planomonospora corallina</name>
    <dbReference type="NCBI Taxonomy" id="1806052"/>
    <lineage>
        <taxon>Bacteria</taxon>
        <taxon>Bacillati</taxon>
        <taxon>Actinomycetota</taxon>
        <taxon>Actinomycetes</taxon>
        <taxon>Streptosporangiales</taxon>
        <taxon>Streptosporangiaceae</taxon>
        <taxon>Planomonospora</taxon>
    </lineage>
</organism>
<dbReference type="EMBL" id="JBHSBM010000042">
    <property type="protein sequence ID" value="MFC4062356.1"/>
    <property type="molecule type" value="Genomic_DNA"/>
</dbReference>
<proteinExistence type="predicted"/>
<dbReference type="Proteomes" id="UP001595850">
    <property type="component" value="Unassembled WGS sequence"/>
</dbReference>
<comment type="caution">
    <text evidence="3">The sequence shown here is derived from an EMBL/GenBank/DDBJ whole genome shotgun (WGS) entry which is preliminary data.</text>
</comment>
<keyword evidence="4" id="KW-1185">Reference proteome</keyword>
<feature type="transmembrane region" description="Helical" evidence="2">
    <location>
        <begin position="110"/>
        <end position="129"/>
    </location>
</feature>
<gene>
    <name evidence="3" type="ORF">ACFOWE_28995</name>
</gene>
<keyword evidence="2" id="KW-0472">Membrane</keyword>